<evidence type="ECO:0000313" key="2">
    <source>
        <dbReference type="EMBL" id="GAT05115.1"/>
    </source>
</evidence>
<gene>
    <name evidence="2" type="ORF">RMCFA_5226</name>
</gene>
<sequence length="176" mass="18821">MARIVVGAVLAATAVVASPLAGADPGQIPDLSRYTAVDVHPYNTYYNYPTTNGAQFVTPGGYRCRITYTGRANPPMKQASCWGKLPGTSSNMVSVFAAMSLEPATFSTGDLTDMEKYTDYEEPRERTVDPADYKLLPAGSKLDYPNTGTCAVTEVSTVCVLGDHGFELSAKGSRVF</sequence>
<dbReference type="EMBL" id="BCSZ01000053">
    <property type="protein sequence ID" value="GAT05115.1"/>
    <property type="molecule type" value="Genomic_DNA"/>
</dbReference>
<evidence type="ECO:0000313" key="3">
    <source>
        <dbReference type="Proteomes" id="UP000069705"/>
    </source>
</evidence>
<dbReference type="AlphaFoldDB" id="A0A100WVG3"/>
<accession>A0A100WVG3</accession>
<reference evidence="2 3" key="1">
    <citation type="journal article" date="2016" name="Genome Announc.">
        <title>Draft Genome Sequences of Five Rapidly Growing Mycobacterium Species, M. thermoresistibile, M. fortuitum subsp. acetamidolyticum, M. canariasense, M. brisbanense, and M. novocastrense.</title>
        <authorList>
            <person name="Katahira K."/>
            <person name="Ogura Y."/>
            <person name="Gotoh Y."/>
            <person name="Hayashi T."/>
        </authorList>
    </citation>
    <scope>NUCLEOTIDE SEQUENCE [LARGE SCALE GENOMIC DNA]</scope>
    <source>
        <strain evidence="2 3">JCM6368</strain>
    </source>
</reference>
<evidence type="ECO:0000256" key="1">
    <source>
        <dbReference type="SAM" id="SignalP"/>
    </source>
</evidence>
<comment type="caution">
    <text evidence="2">The sequence shown here is derived from an EMBL/GenBank/DDBJ whole genome shotgun (WGS) entry which is preliminary data.</text>
</comment>
<dbReference type="RefSeq" id="WP_051018951.1">
    <property type="nucleotide sequence ID" value="NZ_BCSZ01000053.1"/>
</dbReference>
<reference evidence="3" key="2">
    <citation type="submission" date="2016-02" db="EMBL/GenBank/DDBJ databases">
        <title>Draft genome sequence of five rapidly growing Mycobacterium species.</title>
        <authorList>
            <person name="Katahira K."/>
            <person name="Gotou Y."/>
            <person name="Iida K."/>
            <person name="Ogura Y."/>
            <person name="Hayashi T."/>
        </authorList>
    </citation>
    <scope>NUCLEOTIDE SEQUENCE [LARGE SCALE GENOMIC DNA]</scope>
    <source>
        <strain evidence="3">JCM6368</strain>
    </source>
</reference>
<organism evidence="2 3">
    <name type="scientific">Mycolicibacterium fortuitum subsp. acetamidolyticum</name>
    <dbReference type="NCBI Taxonomy" id="144550"/>
    <lineage>
        <taxon>Bacteria</taxon>
        <taxon>Bacillati</taxon>
        <taxon>Actinomycetota</taxon>
        <taxon>Actinomycetes</taxon>
        <taxon>Mycobacteriales</taxon>
        <taxon>Mycobacteriaceae</taxon>
        <taxon>Mycolicibacterium</taxon>
    </lineage>
</organism>
<protein>
    <recommendedName>
        <fullName evidence="4">Secreted protein</fullName>
    </recommendedName>
</protein>
<name>A0A100WVG3_MYCFO</name>
<evidence type="ECO:0008006" key="4">
    <source>
        <dbReference type="Google" id="ProtNLM"/>
    </source>
</evidence>
<keyword evidence="1" id="KW-0732">Signal</keyword>
<feature type="chain" id="PRO_5007090488" description="Secreted protein" evidence="1">
    <location>
        <begin position="24"/>
        <end position="176"/>
    </location>
</feature>
<proteinExistence type="predicted"/>
<dbReference type="GeneID" id="93415992"/>
<dbReference type="Proteomes" id="UP000069705">
    <property type="component" value="Unassembled WGS sequence"/>
</dbReference>
<feature type="signal peptide" evidence="1">
    <location>
        <begin position="1"/>
        <end position="23"/>
    </location>
</feature>